<evidence type="ECO:0000256" key="1">
    <source>
        <dbReference type="SAM" id="Phobius"/>
    </source>
</evidence>
<dbReference type="Pfam" id="PF04307">
    <property type="entry name" value="YdjM"/>
    <property type="match status" value="1"/>
</dbReference>
<reference evidence="2 3" key="1">
    <citation type="journal article" date="2018" name="Nat. Biotechnol.">
        <title>A standardized bacterial taxonomy based on genome phylogeny substantially revises the tree of life.</title>
        <authorList>
            <person name="Parks D.H."/>
            <person name="Chuvochina M."/>
            <person name="Waite D.W."/>
            <person name="Rinke C."/>
            <person name="Skarshewski A."/>
            <person name="Chaumeil P.A."/>
            <person name="Hugenholtz P."/>
        </authorList>
    </citation>
    <scope>NUCLEOTIDE SEQUENCE [LARGE SCALE GENOMIC DNA]</scope>
    <source>
        <strain evidence="2">UBA8844</strain>
    </source>
</reference>
<accession>A0A3D4V4G5</accession>
<evidence type="ECO:0000313" key="2">
    <source>
        <dbReference type="EMBL" id="HCT55684.1"/>
    </source>
</evidence>
<dbReference type="InterPro" id="IPR007404">
    <property type="entry name" value="YdjM-like"/>
</dbReference>
<keyword evidence="2" id="KW-0378">Hydrolase</keyword>
<dbReference type="GO" id="GO:0016787">
    <property type="term" value="F:hydrolase activity"/>
    <property type="evidence" value="ECO:0007669"/>
    <property type="project" value="UniProtKB-KW"/>
</dbReference>
<keyword evidence="1" id="KW-0472">Membrane</keyword>
<feature type="transmembrane region" description="Helical" evidence="1">
    <location>
        <begin position="107"/>
        <end position="128"/>
    </location>
</feature>
<dbReference type="PANTHER" id="PTHR40031:SF1">
    <property type="entry name" value="MEMBRANE-BOUND METAL-DEPENDENT HYDROLASE"/>
    <property type="match status" value="1"/>
</dbReference>
<name>A0A3D4V4G5_9BACT</name>
<sequence>MDNVTHALAGMLLADATTSIVAQRTRVAVPDRFRRAAVVLGITAAELPDIDVLYAGTPLRMGPLGYLLHHRGHTHTIIWALIGGVLIWLAARWWYRRTQDPGEQHWFASHGATPLLVLALVGTLSHILLDFTNSYGVHPFWPLDDHWYYGDAVFIVEPWLWVVAIPALLWRPRATAGRVILALLLVVILAAAWRIGEVARPIAMTLTVFAAGWLLMQRLFANPVRTASGIAAWVMVTLVFFSASRSAHAAVAERVQRTQAPTTPGVAHAGTLNDLVLTPSAGDPTCWSAMAVTTDGMFYRLTTAVVAPFPSARTVDDCQRAYPGARLQGDPLEVLRTSTTLVPFDSSAAVRWRRTWSAARAEMVALADERCEFVGALRFMRTPVWAEDPDGTLTISDARYGVGSGFATVTLPGWPHDCTLRRAWVPPWTPPRSDMLFAD</sequence>
<proteinExistence type="predicted"/>
<evidence type="ECO:0000313" key="3">
    <source>
        <dbReference type="Proteomes" id="UP000264071"/>
    </source>
</evidence>
<dbReference type="InterPro" id="IPR053170">
    <property type="entry name" value="Transcription_regulator"/>
</dbReference>
<feature type="transmembrane region" description="Helical" evidence="1">
    <location>
        <begin position="76"/>
        <end position="95"/>
    </location>
</feature>
<dbReference type="OMA" id="DWLNTYG"/>
<gene>
    <name evidence="2" type="ORF">DGD08_00575</name>
</gene>
<feature type="transmembrane region" description="Helical" evidence="1">
    <location>
        <begin position="176"/>
        <end position="196"/>
    </location>
</feature>
<dbReference type="EMBL" id="DPIY01000001">
    <property type="protein sequence ID" value="HCT55684.1"/>
    <property type="molecule type" value="Genomic_DNA"/>
</dbReference>
<comment type="caution">
    <text evidence="2">The sequence shown here is derived from an EMBL/GenBank/DDBJ whole genome shotgun (WGS) entry which is preliminary data.</text>
</comment>
<protein>
    <submittedName>
        <fullName evidence="2">Metal-dependent hydrolase</fullName>
    </submittedName>
</protein>
<organism evidence="2 3">
    <name type="scientific">Gemmatimonas aurantiaca</name>
    <dbReference type="NCBI Taxonomy" id="173480"/>
    <lineage>
        <taxon>Bacteria</taxon>
        <taxon>Pseudomonadati</taxon>
        <taxon>Gemmatimonadota</taxon>
        <taxon>Gemmatimonadia</taxon>
        <taxon>Gemmatimonadales</taxon>
        <taxon>Gemmatimonadaceae</taxon>
        <taxon>Gemmatimonas</taxon>
    </lineage>
</organism>
<dbReference type="PANTHER" id="PTHR40031">
    <property type="entry name" value="HYPOTHETICAL MEMBRANE SPANNING PROTEIN"/>
    <property type="match status" value="1"/>
</dbReference>
<keyword evidence="1" id="KW-1133">Transmembrane helix</keyword>
<dbReference type="Proteomes" id="UP000264071">
    <property type="component" value="Unassembled WGS sequence"/>
</dbReference>
<feature type="transmembrane region" description="Helical" evidence="1">
    <location>
        <begin position="148"/>
        <end position="169"/>
    </location>
</feature>
<dbReference type="AlphaFoldDB" id="A0A3D4V4G5"/>
<keyword evidence="1" id="KW-0812">Transmembrane</keyword>